<organism evidence="9 10">
    <name type="scientific">Hungatella hathewayi WAL-18680</name>
    <dbReference type="NCBI Taxonomy" id="742737"/>
    <lineage>
        <taxon>Bacteria</taxon>
        <taxon>Bacillati</taxon>
        <taxon>Bacillota</taxon>
        <taxon>Clostridia</taxon>
        <taxon>Lachnospirales</taxon>
        <taxon>Lachnospiraceae</taxon>
        <taxon>Hungatella</taxon>
    </lineage>
</organism>
<evidence type="ECO:0000256" key="1">
    <source>
        <dbReference type="ARBA" id="ARBA00001966"/>
    </source>
</evidence>
<dbReference type="InterPro" id="IPR006158">
    <property type="entry name" value="Cobalamin-bd"/>
</dbReference>
<dbReference type="SMART" id="SM00729">
    <property type="entry name" value="Elp3"/>
    <property type="match status" value="1"/>
</dbReference>
<comment type="cofactor">
    <cofactor evidence="1">
        <name>[4Fe-4S] cluster</name>
        <dbReference type="ChEBI" id="CHEBI:49883"/>
    </cofactor>
</comment>
<dbReference type="Proteomes" id="UP000005384">
    <property type="component" value="Unassembled WGS sequence"/>
</dbReference>
<keyword evidence="5" id="KW-0479">Metal-binding</keyword>
<dbReference type="GO" id="GO:0005829">
    <property type="term" value="C:cytosol"/>
    <property type="evidence" value="ECO:0007669"/>
    <property type="project" value="TreeGrafter"/>
</dbReference>
<evidence type="ECO:0000256" key="2">
    <source>
        <dbReference type="ARBA" id="ARBA00022603"/>
    </source>
</evidence>
<keyword evidence="10" id="KW-1185">Reference proteome</keyword>
<keyword evidence="6" id="KW-0408">Iron</keyword>
<dbReference type="PANTHER" id="PTHR43409:SF7">
    <property type="entry name" value="BLL1977 PROTEIN"/>
    <property type="match status" value="1"/>
</dbReference>
<dbReference type="HOGENOM" id="CLU_021572_7_0_9"/>
<evidence type="ECO:0000256" key="7">
    <source>
        <dbReference type="ARBA" id="ARBA00023014"/>
    </source>
</evidence>
<dbReference type="Pfam" id="PF04055">
    <property type="entry name" value="Radical_SAM"/>
    <property type="match status" value="1"/>
</dbReference>
<dbReference type="Pfam" id="PF02310">
    <property type="entry name" value="B12-binding"/>
    <property type="match status" value="1"/>
</dbReference>
<reference evidence="9 10" key="1">
    <citation type="submission" date="2011-08" db="EMBL/GenBank/DDBJ databases">
        <title>The Genome Sequence of Clostridium hathewayi WAL-18680.</title>
        <authorList>
            <consortium name="The Broad Institute Genome Sequencing Platform"/>
            <person name="Earl A."/>
            <person name="Ward D."/>
            <person name="Feldgarden M."/>
            <person name="Gevers D."/>
            <person name="Finegold S.M."/>
            <person name="Summanen P.H."/>
            <person name="Molitoris D.R."/>
            <person name="Song M."/>
            <person name="Daigneault M."/>
            <person name="Allen-Vercoe E."/>
            <person name="Young S.K."/>
            <person name="Zeng Q."/>
            <person name="Gargeya S."/>
            <person name="Fitzgerald M."/>
            <person name="Haas B."/>
            <person name="Abouelleil A."/>
            <person name="Alvarado L."/>
            <person name="Arachchi H.M."/>
            <person name="Berlin A."/>
            <person name="Brown A."/>
            <person name="Chapman S.B."/>
            <person name="Chen Z."/>
            <person name="Dunbar C."/>
            <person name="Freedman E."/>
            <person name="Gearin G."/>
            <person name="Gellesch M."/>
            <person name="Goldberg J."/>
            <person name="Griggs A."/>
            <person name="Gujja S."/>
            <person name="Heiman D."/>
            <person name="Howarth C."/>
            <person name="Larson L."/>
            <person name="Lui A."/>
            <person name="MacDonald P.J.P."/>
            <person name="Montmayeur A."/>
            <person name="Murphy C."/>
            <person name="Neiman D."/>
            <person name="Pearson M."/>
            <person name="Priest M."/>
            <person name="Roberts A."/>
            <person name="Saif S."/>
            <person name="Shea T."/>
            <person name="Shenoy N."/>
            <person name="Sisk P."/>
            <person name="Stolte C."/>
            <person name="Sykes S."/>
            <person name="Wortman J."/>
            <person name="Nusbaum C."/>
            <person name="Birren B."/>
        </authorList>
    </citation>
    <scope>NUCLEOTIDE SEQUENCE [LARGE SCALE GENOMIC DNA]</scope>
    <source>
        <strain evidence="9 10">WAL-18680</strain>
    </source>
</reference>
<protein>
    <recommendedName>
        <fullName evidence="8">Radical SAM core domain-containing protein</fullName>
    </recommendedName>
</protein>
<dbReference type="Gene3D" id="3.20.20.70">
    <property type="entry name" value="Aldolase class I"/>
    <property type="match status" value="1"/>
</dbReference>
<evidence type="ECO:0000313" key="9">
    <source>
        <dbReference type="EMBL" id="EHI58093.1"/>
    </source>
</evidence>
<dbReference type="SFLD" id="SFLDG01082">
    <property type="entry name" value="B12-binding_domain_containing"/>
    <property type="match status" value="1"/>
</dbReference>
<dbReference type="InterPro" id="IPR006638">
    <property type="entry name" value="Elp3/MiaA/NifB-like_rSAM"/>
</dbReference>
<dbReference type="SUPFAM" id="SSF102114">
    <property type="entry name" value="Radical SAM enzymes"/>
    <property type="match status" value="1"/>
</dbReference>
<name>G5IK29_9FIRM</name>
<dbReference type="PANTHER" id="PTHR43409">
    <property type="entry name" value="ANAEROBIC MAGNESIUM-PROTOPORPHYRIN IX MONOMETHYL ESTER CYCLASE-RELATED"/>
    <property type="match status" value="1"/>
</dbReference>
<dbReference type="SFLD" id="SFLDG01123">
    <property type="entry name" value="methyltransferase_(Class_B)"/>
    <property type="match status" value="1"/>
</dbReference>
<evidence type="ECO:0000259" key="8">
    <source>
        <dbReference type="PROSITE" id="PS51918"/>
    </source>
</evidence>
<comment type="caution">
    <text evidence="9">The sequence shown here is derived from an EMBL/GenBank/DDBJ whole genome shotgun (WGS) entry which is preliminary data.</text>
</comment>
<dbReference type="InterPro" id="IPR007197">
    <property type="entry name" value="rSAM"/>
</dbReference>
<dbReference type="InterPro" id="IPR034466">
    <property type="entry name" value="Methyltransferase_Class_B"/>
</dbReference>
<dbReference type="PATRIC" id="fig|742737.3.peg.3840"/>
<gene>
    <name evidence="9" type="ORF">HMPREF9473_03857</name>
</gene>
<evidence type="ECO:0000256" key="5">
    <source>
        <dbReference type="ARBA" id="ARBA00022723"/>
    </source>
</evidence>
<dbReference type="GO" id="GO:0051539">
    <property type="term" value="F:4 iron, 4 sulfur cluster binding"/>
    <property type="evidence" value="ECO:0007669"/>
    <property type="project" value="UniProtKB-KW"/>
</dbReference>
<dbReference type="InterPro" id="IPR058240">
    <property type="entry name" value="rSAM_sf"/>
</dbReference>
<accession>G5IK29</accession>
<dbReference type="SFLD" id="SFLDS00029">
    <property type="entry name" value="Radical_SAM"/>
    <property type="match status" value="1"/>
</dbReference>
<dbReference type="EMBL" id="ADLN01000107">
    <property type="protein sequence ID" value="EHI58093.1"/>
    <property type="molecule type" value="Genomic_DNA"/>
</dbReference>
<dbReference type="InterPro" id="IPR051198">
    <property type="entry name" value="BchE-like"/>
</dbReference>
<proteinExistence type="predicted"/>
<evidence type="ECO:0000256" key="6">
    <source>
        <dbReference type="ARBA" id="ARBA00023004"/>
    </source>
</evidence>
<dbReference type="RefSeq" id="WP_006781848.1">
    <property type="nucleotide sequence ID" value="NZ_CP040506.1"/>
</dbReference>
<evidence type="ECO:0000256" key="4">
    <source>
        <dbReference type="ARBA" id="ARBA00022691"/>
    </source>
</evidence>
<evidence type="ECO:0000256" key="3">
    <source>
        <dbReference type="ARBA" id="ARBA00022679"/>
    </source>
</evidence>
<dbReference type="GO" id="GO:0046872">
    <property type="term" value="F:metal ion binding"/>
    <property type="evidence" value="ECO:0007669"/>
    <property type="project" value="UniProtKB-KW"/>
</dbReference>
<feature type="domain" description="Radical SAM core" evidence="8">
    <location>
        <begin position="188"/>
        <end position="409"/>
    </location>
</feature>
<dbReference type="AlphaFoldDB" id="G5IK29"/>
<keyword evidence="2" id="KW-0489">Methyltransferase</keyword>
<keyword evidence="3" id="KW-0808">Transferase</keyword>
<dbReference type="CDD" id="cd01335">
    <property type="entry name" value="Radical_SAM"/>
    <property type="match status" value="1"/>
</dbReference>
<dbReference type="OrthoDB" id="9801424at2"/>
<dbReference type="GO" id="GO:0003824">
    <property type="term" value="F:catalytic activity"/>
    <property type="evidence" value="ECO:0007669"/>
    <property type="project" value="InterPro"/>
</dbReference>
<keyword evidence="7" id="KW-0411">Iron-sulfur</keyword>
<sequence length="455" mass="52985">MILLVKPEPAHTGFSLDMALKTEPLELEYIKAMLTSHSISSYIYDASTDSRSFESILELYRPQAVAITGYITQEYLMLSYARRARAFSPNTITIIGGSHAQHNQEHFFKPEVSYICRSDNIYAILDVLNYEHLGNASATATSLDSIDGLCYLKDGTWFTNPVRPFDINLLPIPERSQFTEHMHAYRYLDVSPIALIKTSTSCPYQCSFCYGRTLNCGTYYQRDVASIIEELLTIPCDNIQIADDDFLFDIPRLLEFMRLIREHHIHKTFICYGRADFISTHEDLMKELASIGLKYCMVGLEAVDDTRLDSYNKRTSSDANLETIRILKEAGIRLTGLFIIDINFTRNDFRAMRRFIHRHNITYTGVSIFTPIPGTALYEEYKDRLITHNMEKWDFMHLVVQPVHMTRFHFYLEYYLFVMDLFQIAQKAGIYRFLRLKDYKNIFLKLLFSDSFRPH</sequence>
<dbReference type="PROSITE" id="PS51918">
    <property type="entry name" value="RADICAL_SAM"/>
    <property type="match status" value="1"/>
</dbReference>
<dbReference type="GO" id="GO:0031419">
    <property type="term" value="F:cobalamin binding"/>
    <property type="evidence" value="ECO:0007669"/>
    <property type="project" value="InterPro"/>
</dbReference>
<keyword evidence="4" id="KW-0949">S-adenosyl-L-methionine</keyword>
<evidence type="ECO:0000313" key="10">
    <source>
        <dbReference type="Proteomes" id="UP000005384"/>
    </source>
</evidence>
<dbReference type="InterPro" id="IPR013785">
    <property type="entry name" value="Aldolase_TIM"/>
</dbReference>
<dbReference type="Gene3D" id="3.40.50.280">
    <property type="entry name" value="Cobalamin-binding domain"/>
    <property type="match status" value="1"/>
</dbReference>